<evidence type="ECO:0000313" key="2">
    <source>
        <dbReference type="Proteomes" id="UP000038040"/>
    </source>
</evidence>
<evidence type="ECO:0000313" key="3">
    <source>
        <dbReference type="Proteomes" id="UP000274756"/>
    </source>
</evidence>
<accession>A0A0N4U275</accession>
<dbReference type="EMBL" id="UYYG01001151">
    <property type="protein sequence ID" value="VDN55144.1"/>
    <property type="molecule type" value="Genomic_DNA"/>
</dbReference>
<protein>
    <submittedName>
        <fullName evidence="4">Protein kinase domain-containing protein</fullName>
    </submittedName>
</protein>
<evidence type="ECO:0000313" key="1">
    <source>
        <dbReference type="EMBL" id="VDN55144.1"/>
    </source>
</evidence>
<organism evidence="2 4">
    <name type="scientific">Dracunculus medinensis</name>
    <name type="common">Guinea worm</name>
    <dbReference type="NCBI Taxonomy" id="318479"/>
    <lineage>
        <taxon>Eukaryota</taxon>
        <taxon>Metazoa</taxon>
        <taxon>Ecdysozoa</taxon>
        <taxon>Nematoda</taxon>
        <taxon>Chromadorea</taxon>
        <taxon>Rhabditida</taxon>
        <taxon>Spirurina</taxon>
        <taxon>Dracunculoidea</taxon>
        <taxon>Dracunculidae</taxon>
        <taxon>Dracunculus</taxon>
    </lineage>
</organism>
<dbReference type="InterPro" id="IPR036610">
    <property type="entry name" value="PEBP-like_sf"/>
</dbReference>
<name>A0A0N4U275_DRAME</name>
<dbReference type="Gene3D" id="3.90.280.10">
    <property type="entry name" value="PEBP-like"/>
    <property type="match status" value="1"/>
</dbReference>
<reference evidence="4" key="1">
    <citation type="submission" date="2017-02" db="UniProtKB">
        <authorList>
            <consortium name="WormBaseParasite"/>
        </authorList>
    </citation>
    <scope>IDENTIFICATION</scope>
</reference>
<dbReference type="SUPFAM" id="SSF49777">
    <property type="entry name" value="PEBP-like"/>
    <property type="match status" value="2"/>
</dbReference>
<reference evidence="1 3" key="2">
    <citation type="submission" date="2018-11" db="EMBL/GenBank/DDBJ databases">
        <authorList>
            <consortium name="Pathogen Informatics"/>
        </authorList>
    </citation>
    <scope>NUCLEOTIDE SEQUENCE [LARGE SCALE GENOMIC DNA]</scope>
</reference>
<dbReference type="OrthoDB" id="2506647at2759"/>
<gene>
    <name evidence="1" type="ORF">DME_LOCUS5117</name>
</gene>
<evidence type="ECO:0000313" key="4">
    <source>
        <dbReference type="WBParaSite" id="DME_0000075701-mRNA-1"/>
    </source>
</evidence>
<dbReference type="Proteomes" id="UP000274756">
    <property type="component" value="Unassembled WGS sequence"/>
</dbReference>
<keyword evidence="3" id="KW-1185">Reference proteome</keyword>
<dbReference type="WBParaSite" id="DME_0000075701-mRNA-1">
    <property type="protein sequence ID" value="DME_0000075701-mRNA-1"/>
    <property type="gene ID" value="DME_0000075701"/>
</dbReference>
<dbReference type="AlphaFoldDB" id="A0A0N4U275"/>
<sequence>MLSIFLLFPNLCLSVCPDTNKCIARIRQLTADSRRFWFGDRWKDRCMRRDRDPIECYNPYQLQSFHNIGSRLFRVRTYHSEFLQNLHIFPRVTYRIRPDLNKQVLEVDPDMDPVEPFTTRYLPDIRWPNMDPNISYVIVIIDVGFSTLNYLAFDFPKNTKILRHYEVSENFRFSTNPIAILIFVQNPEMNFLSNNIFVSNLSELFDLPKFMLNNRLETNLVGMNVLLVTTDAFAIEKQRIRGIVDNCHALIERKLRFDDRWNFVKTFPLKEMDSWLSVDYFQPYSSIEFCCEKFQLKEATIPLDPLGDGTLASAAVHSEPRVSAMKIMQNSPNYQRNARDFLGFVPVDRRFTVVLFEPESEHLYWMVTDIPSTSLAASNIHDGTTVARYISPVPTIPRNCSYLVFMLFLQSHSSYSTTITMTYHTGHVLRSSLCYKNCPQRTEFDIEKFKSLHQLQISAINWMKVCYDVYEGSRQIAALLTIQDNQPVCMIDINE</sequence>
<proteinExistence type="predicted"/>
<dbReference type="STRING" id="318479.A0A0N4U275"/>
<dbReference type="Proteomes" id="UP000038040">
    <property type="component" value="Unplaced"/>
</dbReference>